<evidence type="ECO:0000313" key="2">
    <source>
        <dbReference type="Proteomes" id="UP000694846"/>
    </source>
</evidence>
<reference evidence="3" key="1">
    <citation type="submission" date="2025-08" db="UniProtKB">
        <authorList>
            <consortium name="RefSeq"/>
        </authorList>
    </citation>
    <scope>IDENTIFICATION</scope>
    <source>
        <tissue evidence="3">Whole body</tissue>
    </source>
</reference>
<dbReference type="GeneID" id="112689957"/>
<evidence type="ECO:0000313" key="3">
    <source>
        <dbReference type="RefSeq" id="XP_025419629.1"/>
    </source>
</evidence>
<name>A0A8B8G8T2_9HEMI</name>
<gene>
    <name evidence="3" type="primary">LOC112689957</name>
</gene>
<feature type="signal peptide" evidence="1">
    <location>
        <begin position="1"/>
        <end position="27"/>
    </location>
</feature>
<dbReference type="AlphaFoldDB" id="A0A8B8G8T2"/>
<dbReference type="RefSeq" id="XP_025419629.1">
    <property type="nucleotide sequence ID" value="XM_025563844.1"/>
</dbReference>
<evidence type="ECO:0000256" key="1">
    <source>
        <dbReference type="SAM" id="SignalP"/>
    </source>
</evidence>
<accession>A0A8B8G8T2</accession>
<proteinExistence type="predicted"/>
<sequence length="145" mass="16614">MTMNQTAMVVCILCSTFLLTILDGTIASDKFFQTGGRFGKRYNEHILGTKNVRFTDMMNTQSVDNMPPRIERGFYISRYGKRITNPTTGPNFNPCLPSYDMHCDFTGLPNLFRCKRARPVDCSTKNYADEKTHLKADNDLFVNNY</sequence>
<dbReference type="Proteomes" id="UP000694846">
    <property type="component" value="Unplaced"/>
</dbReference>
<keyword evidence="1" id="KW-0732">Signal</keyword>
<feature type="chain" id="PRO_5034560837" evidence="1">
    <location>
        <begin position="28"/>
        <end position="145"/>
    </location>
</feature>
<protein>
    <submittedName>
        <fullName evidence="3">Uncharacterized protein LOC112689957 isoform X1</fullName>
    </submittedName>
</protein>
<organism evidence="2 3">
    <name type="scientific">Sipha flava</name>
    <name type="common">yellow sugarcane aphid</name>
    <dbReference type="NCBI Taxonomy" id="143950"/>
    <lineage>
        <taxon>Eukaryota</taxon>
        <taxon>Metazoa</taxon>
        <taxon>Ecdysozoa</taxon>
        <taxon>Arthropoda</taxon>
        <taxon>Hexapoda</taxon>
        <taxon>Insecta</taxon>
        <taxon>Pterygota</taxon>
        <taxon>Neoptera</taxon>
        <taxon>Paraneoptera</taxon>
        <taxon>Hemiptera</taxon>
        <taxon>Sternorrhyncha</taxon>
        <taxon>Aphidomorpha</taxon>
        <taxon>Aphidoidea</taxon>
        <taxon>Aphididae</taxon>
        <taxon>Sipha</taxon>
    </lineage>
</organism>
<dbReference type="OrthoDB" id="6350276at2759"/>
<keyword evidence="2" id="KW-1185">Reference proteome</keyword>